<feature type="transmembrane region" description="Helical" evidence="9">
    <location>
        <begin position="124"/>
        <end position="145"/>
    </location>
</feature>
<gene>
    <name evidence="10" type="primary">xrtS</name>
    <name evidence="10" type="ORF">ACFFP1_14855</name>
</gene>
<name>A0ABV5Y260_ARTRM</name>
<proteinExistence type="predicted"/>
<keyword evidence="2" id="KW-1003">Cell membrane</keyword>
<feature type="transmembrane region" description="Helical" evidence="9">
    <location>
        <begin position="86"/>
        <end position="112"/>
    </location>
</feature>
<sequence length="191" mass="19947">MSASVEYSADPQRPPGPRAASIRTGQGGLLPGLACLAAAVLAMLQQESIRSFEAWAVAWVFDRVLGGSSYSVRDIIFHNIGAGQPFGLMVTGLCSSAVLIAPVLALSGVLFLMGRIAVPRLARAAASALLIVVVSNGLRFFMIAGAQQAWGEQGFSIMHHFLGSFVVITGFAAAIIVLVRAGRTSRGRHAA</sequence>
<evidence type="ECO:0000313" key="10">
    <source>
        <dbReference type="EMBL" id="MFB9820776.1"/>
    </source>
</evidence>
<feature type="region of interest" description="Disordered" evidence="8">
    <location>
        <begin position="1"/>
        <end position="21"/>
    </location>
</feature>
<organism evidence="10 11">
    <name type="scientific">Arthrobacter ramosus</name>
    <dbReference type="NCBI Taxonomy" id="1672"/>
    <lineage>
        <taxon>Bacteria</taxon>
        <taxon>Bacillati</taxon>
        <taxon>Actinomycetota</taxon>
        <taxon>Actinomycetes</taxon>
        <taxon>Micrococcales</taxon>
        <taxon>Micrococcaceae</taxon>
        <taxon>Arthrobacter</taxon>
    </lineage>
</organism>
<evidence type="ECO:0000256" key="6">
    <source>
        <dbReference type="ARBA" id="ARBA00022989"/>
    </source>
</evidence>
<dbReference type="Proteomes" id="UP001589702">
    <property type="component" value="Unassembled WGS sequence"/>
</dbReference>
<evidence type="ECO:0000256" key="2">
    <source>
        <dbReference type="ARBA" id="ARBA00022475"/>
    </source>
</evidence>
<dbReference type="InterPro" id="IPR019127">
    <property type="entry name" value="Exosortase"/>
</dbReference>
<protein>
    <submittedName>
        <fullName evidence="10">Exosortase S</fullName>
    </submittedName>
</protein>
<dbReference type="EMBL" id="JBHMBC010000025">
    <property type="protein sequence ID" value="MFB9820776.1"/>
    <property type="molecule type" value="Genomic_DNA"/>
</dbReference>
<comment type="subcellular location">
    <subcellularLocation>
        <location evidence="1">Cell membrane</location>
        <topology evidence="1">Multi-pass membrane protein</topology>
    </subcellularLocation>
</comment>
<keyword evidence="7 9" id="KW-0472">Membrane</keyword>
<keyword evidence="6 9" id="KW-1133">Transmembrane helix</keyword>
<evidence type="ECO:0000313" key="11">
    <source>
        <dbReference type="Proteomes" id="UP001589702"/>
    </source>
</evidence>
<dbReference type="Pfam" id="PF09721">
    <property type="entry name" value="Exosortase_EpsH"/>
    <property type="match status" value="1"/>
</dbReference>
<comment type="caution">
    <text evidence="10">The sequence shown here is derived from an EMBL/GenBank/DDBJ whole genome shotgun (WGS) entry which is preliminary data.</text>
</comment>
<evidence type="ECO:0000256" key="4">
    <source>
        <dbReference type="ARBA" id="ARBA00022692"/>
    </source>
</evidence>
<keyword evidence="4 9" id="KW-0812">Transmembrane</keyword>
<evidence type="ECO:0000256" key="5">
    <source>
        <dbReference type="ARBA" id="ARBA00022801"/>
    </source>
</evidence>
<keyword evidence="11" id="KW-1185">Reference proteome</keyword>
<evidence type="ECO:0000256" key="1">
    <source>
        <dbReference type="ARBA" id="ARBA00004651"/>
    </source>
</evidence>
<dbReference type="InterPro" id="IPR026392">
    <property type="entry name" value="Exo/Archaeosortase_dom"/>
</dbReference>
<dbReference type="NCBIfam" id="NF033767">
    <property type="entry name" value="exosort_XrtS"/>
    <property type="match status" value="1"/>
</dbReference>
<dbReference type="RefSeq" id="WP_234751591.1">
    <property type="nucleotide sequence ID" value="NZ_BAAAWN010000001.1"/>
</dbReference>
<evidence type="ECO:0000256" key="8">
    <source>
        <dbReference type="SAM" id="MobiDB-lite"/>
    </source>
</evidence>
<accession>A0ABV5Y260</accession>
<evidence type="ECO:0000256" key="7">
    <source>
        <dbReference type="ARBA" id="ARBA00023136"/>
    </source>
</evidence>
<feature type="transmembrane region" description="Helical" evidence="9">
    <location>
        <begin position="157"/>
        <end position="179"/>
    </location>
</feature>
<reference evidence="10 11" key="1">
    <citation type="submission" date="2024-09" db="EMBL/GenBank/DDBJ databases">
        <authorList>
            <person name="Sun Q."/>
            <person name="Mori K."/>
        </authorList>
    </citation>
    <scope>NUCLEOTIDE SEQUENCE [LARGE SCALE GENOMIC DNA]</scope>
    <source>
        <strain evidence="10 11">JCM 1334</strain>
    </source>
</reference>
<keyword evidence="5" id="KW-0378">Hydrolase</keyword>
<evidence type="ECO:0000256" key="9">
    <source>
        <dbReference type="SAM" id="Phobius"/>
    </source>
</evidence>
<keyword evidence="3" id="KW-0645">Protease</keyword>
<dbReference type="NCBIfam" id="TIGR04178">
    <property type="entry name" value="exo_archaeo"/>
    <property type="match status" value="1"/>
</dbReference>
<evidence type="ECO:0000256" key="3">
    <source>
        <dbReference type="ARBA" id="ARBA00022670"/>
    </source>
</evidence>